<dbReference type="InterPro" id="IPR046373">
    <property type="entry name" value="Acyl-CoA_Oxase/DH_mid-dom_sf"/>
</dbReference>
<dbReference type="Pfam" id="PF02771">
    <property type="entry name" value="Acyl-CoA_dh_N"/>
    <property type="match status" value="1"/>
</dbReference>
<dbReference type="Gene3D" id="1.20.140.10">
    <property type="entry name" value="Butyryl-CoA Dehydrogenase, subunit A, domain 3"/>
    <property type="match status" value="1"/>
</dbReference>
<dbReference type="InterPro" id="IPR013786">
    <property type="entry name" value="AcylCoA_DH/ox_N"/>
</dbReference>
<dbReference type="InterPro" id="IPR009100">
    <property type="entry name" value="AcylCoA_DH/oxidase_NM_dom_sf"/>
</dbReference>
<dbReference type="Pfam" id="PF00441">
    <property type="entry name" value="Acyl-CoA_dh_1"/>
    <property type="match status" value="1"/>
</dbReference>
<evidence type="ECO:0000256" key="3">
    <source>
        <dbReference type="ARBA" id="ARBA00022630"/>
    </source>
</evidence>
<dbReference type="AlphaFoldDB" id="A0A1H2THL2"/>
<dbReference type="SMR" id="A0A1H2THL2"/>
<dbReference type="GeneID" id="78335172"/>
<evidence type="ECO:0000256" key="6">
    <source>
        <dbReference type="RuleBase" id="RU362125"/>
    </source>
</evidence>
<dbReference type="PROSITE" id="PS00072">
    <property type="entry name" value="ACYL_COA_DH_1"/>
    <property type="match status" value="1"/>
</dbReference>
<keyword evidence="4 6" id="KW-0274">FAD</keyword>
<comment type="cofactor">
    <cofactor evidence="1 6">
        <name>FAD</name>
        <dbReference type="ChEBI" id="CHEBI:57692"/>
    </cofactor>
</comment>
<evidence type="ECO:0000259" key="7">
    <source>
        <dbReference type="Pfam" id="PF00441"/>
    </source>
</evidence>
<evidence type="ECO:0000256" key="1">
    <source>
        <dbReference type="ARBA" id="ARBA00001974"/>
    </source>
</evidence>
<dbReference type="GO" id="GO:0003995">
    <property type="term" value="F:acyl-CoA dehydrogenase activity"/>
    <property type="evidence" value="ECO:0007669"/>
    <property type="project" value="InterPro"/>
</dbReference>
<dbReference type="Gene3D" id="1.10.540.10">
    <property type="entry name" value="Acyl-CoA dehydrogenase/oxidase, N-terminal domain"/>
    <property type="match status" value="1"/>
</dbReference>
<evidence type="ECO:0000313" key="11">
    <source>
        <dbReference type="Proteomes" id="UP000182379"/>
    </source>
</evidence>
<keyword evidence="5 6" id="KW-0560">Oxidoreductase</keyword>
<feature type="domain" description="Acyl-CoA dehydrogenase/oxidase N-terminal" evidence="9">
    <location>
        <begin position="6"/>
        <end position="117"/>
    </location>
</feature>
<comment type="similarity">
    <text evidence="2 6">Belongs to the acyl-CoA dehydrogenase family.</text>
</comment>
<dbReference type="FunFam" id="1.10.540.10:FF:000002">
    <property type="entry name" value="Acyl-CoA dehydrogenase FadE19"/>
    <property type="match status" value="1"/>
</dbReference>
<dbReference type="PANTHER" id="PTHR43884">
    <property type="entry name" value="ACYL-COA DEHYDROGENASE"/>
    <property type="match status" value="1"/>
</dbReference>
<sequence length="383" mass="41830">MDFNLTEDQQMIKDMAAEFAEKFLAPTVEERDKAHIWDRKLIDKMGEAGFCGICFPEEYGGMGLDVLSYILAVEELSKVDDGTGITLSANVSLCATPIYMFGTEEQKQKYLAPIAEGTHVGAFGLTEPSAGTDASAQQTTAVLKGDKYILNGSKIFITNGKEADTYVVFAMTDKSQGVHGISAFILEKGMPGFRFGKIEDKMGGHTSITAELIFEDCEVPKENLLGKEGEGFKIAMETLDGGRIGVAAQALGIAEGALAAAVKYSKEREQFGRSISKFQALQFMMADMATKIEAARYLVYHAAMLKNEGKPYSEAAAMAKCFASDVAMEVTTDAVQIFGGYGYTVDYPAERYMRNAKITQIYEGTNQVMRIVTSRALLRDKKK</sequence>
<dbReference type="PANTHER" id="PTHR43884:SF12">
    <property type="entry name" value="ISOVALERYL-COA DEHYDROGENASE, MITOCHONDRIAL-RELATED"/>
    <property type="match status" value="1"/>
</dbReference>
<dbReference type="FunFam" id="1.20.140.10:FF:000004">
    <property type="entry name" value="Acyl-CoA dehydrogenase FadE25"/>
    <property type="match status" value="1"/>
</dbReference>
<keyword evidence="3 6" id="KW-0285">Flavoprotein</keyword>
<proteinExistence type="inferred from homology"/>
<dbReference type="Gene3D" id="2.40.110.10">
    <property type="entry name" value="Butyryl-CoA Dehydrogenase, subunit A, domain 2"/>
    <property type="match status" value="1"/>
</dbReference>
<dbReference type="InterPro" id="IPR037069">
    <property type="entry name" value="AcylCoA_DH/ox_N_sf"/>
</dbReference>
<dbReference type="SUPFAM" id="SSF47203">
    <property type="entry name" value="Acyl-CoA dehydrogenase C-terminal domain-like"/>
    <property type="match status" value="1"/>
</dbReference>
<dbReference type="Proteomes" id="UP000182379">
    <property type="component" value="Unassembled WGS sequence"/>
</dbReference>
<dbReference type="OMA" id="FQGLRFM"/>
<dbReference type="EMBL" id="FNOP01000001">
    <property type="protein sequence ID" value="SDW43155.1"/>
    <property type="molecule type" value="Genomic_DNA"/>
</dbReference>
<feature type="domain" description="Acyl-CoA oxidase/dehydrogenase middle" evidence="8">
    <location>
        <begin position="122"/>
        <end position="217"/>
    </location>
</feature>
<dbReference type="InterPro" id="IPR006091">
    <property type="entry name" value="Acyl-CoA_Oxase/DH_mid-dom"/>
</dbReference>
<dbReference type="RefSeq" id="WP_012938821.1">
    <property type="nucleotide sequence ID" value="NZ_CALAKB010000034.1"/>
</dbReference>
<dbReference type="PIRSF" id="PIRSF016578">
    <property type="entry name" value="HsaA"/>
    <property type="match status" value="1"/>
</dbReference>
<evidence type="ECO:0000256" key="5">
    <source>
        <dbReference type="ARBA" id="ARBA00023002"/>
    </source>
</evidence>
<dbReference type="SUPFAM" id="SSF56645">
    <property type="entry name" value="Acyl-CoA dehydrogenase NM domain-like"/>
    <property type="match status" value="1"/>
</dbReference>
<dbReference type="InterPro" id="IPR009075">
    <property type="entry name" value="AcylCo_DH/oxidase_C"/>
</dbReference>
<dbReference type="FunFam" id="2.40.110.10:FF:000001">
    <property type="entry name" value="Acyl-CoA dehydrogenase, mitochondrial"/>
    <property type="match status" value="1"/>
</dbReference>
<dbReference type="GO" id="GO:0050660">
    <property type="term" value="F:flavin adenine dinucleotide binding"/>
    <property type="evidence" value="ECO:0007669"/>
    <property type="project" value="InterPro"/>
</dbReference>
<feature type="domain" description="Acyl-CoA dehydrogenase/oxidase C-terminal" evidence="7">
    <location>
        <begin position="229"/>
        <end position="377"/>
    </location>
</feature>
<dbReference type="PROSITE" id="PS00073">
    <property type="entry name" value="ACYL_COA_DH_2"/>
    <property type="match status" value="1"/>
</dbReference>
<evidence type="ECO:0008006" key="12">
    <source>
        <dbReference type="Google" id="ProtNLM"/>
    </source>
</evidence>
<evidence type="ECO:0000259" key="8">
    <source>
        <dbReference type="Pfam" id="PF02770"/>
    </source>
</evidence>
<evidence type="ECO:0000259" key="9">
    <source>
        <dbReference type="Pfam" id="PF02771"/>
    </source>
</evidence>
<dbReference type="InterPro" id="IPR036250">
    <property type="entry name" value="AcylCo_DH-like_C"/>
</dbReference>
<accession>A0A1H2THL2</accession>
<dbReference type="CDD" id="cd01158">
    <property type="entry name" value="SCAD_SBCAD"/>
    <property type="match status" value="1"/>
</dbReference>
<gene>
    <name evidence="10" type="ORF">SAMN05216495_101227</name>
</gene>
<evidence type="ECO:0000313" key="10">
    <source>
        <dbReference type="EMBL" id="SDW43155.1"/>
    </source>
</evidence>
<dbReference type="InterPro" id="IPR006089">
    <property type="entry name" value="Acyl-CoA_DH_CS"/>
</dbReference>
<reference evidence="10 11" key="1">
    <citation type="submission" date="2016-10" db="EMBL/GenBank/DDBJ databases">
        <authorList>
            <person name="Varghese N."/>
            <person name="Submissions S."/>
        </authorList>
    </citation>
    <scope>NUCLEOTIDE SEQUENCE [LARGE SCALE GENOMIC DNA]</scope>
    <source>
        <strain evidence="10 11">WCC6</strain>
    </source>
</reference>
<comment type="caution">
    <text evidence="10">The sequence shown here is derived from an EMBL/GenBank/DDBJ whole genome shotgun (WGS) entry which is preliminary data.</text>
</comment>
<organism evidence="10 11">
    <name type="scientific">Acidaminococcus fermentans</name>
    <dbReference type="NCBI Taxonomy" id="905"/>
    <lineage>
        <taxon>Bacteria</taxon>
        <taxon>Bacillati</taxon>
        <taxon>Bacillota</taxon>
        <taxon>Negativicutes</taxon>
        <taxon>Acidaminococcales</taxon>
        <taxon>Acidaminococcaceae</taxon>
        <taxon>Acidaminococcus</taxon>
    </lineage>
</organism>
<evidence type="ECO:0000256" key="4">
    <source>
        <dbReference type="ARBA" id="ARBA00022827"/>
    </source>
</evidence>
<evidence type="ECO:0000256" key="2">
    <source>
        <dbReference type="ARBA" id="ARBA00009347"/>
    </source>
</evidence>
<name>A0A1H2THL2_ACIFE</name>
<dbReference type="Pfam" id="PF02770">
    <property type="entry name" value="Acyl-CoA_dh_M"/>
    <property type="match status" value="1"/>
</dbReference>
<protein>
    <recommendedName>
        <fullName evidence="12">Acyl-CoA dehydrogenase</fullName>
    </recommendedName>
</protein>